<feature type="chain" id="PRO_5032372521" evidence="1">
    <location>
        <begin position="20"/>
        <end position="194"/>
    </location>
</feature>
<gene>
    <name evidence="2" type="ORF">HHL09_10710</name>
</gene>
<dbReference type="RefSeq" id="WP_169454634.1">
    <property type="nucleotide sequence ID" value="NZ_CP051774.1"/>
</dbReference>
<reference evidence="2 3" key="1">
    <citation type="submission" date="2020-04" db="EMBL/GenBank/DDBJ databases">
        <title>Luteolibacter sp. G-1-1-1 isolated from soil.</title>
        <authorList>
            <person name="Dahal R.H."/>
        </authorList>
    </citation>
    <scope>NUCLEOTIDE SEQUENCE [LARGE SCALE GENOMIC DNA]</scope>
    <source>
        <strain evidence="2 3">G-1-1-1</strain>
    </source>
</reference>
<keyword evidence="1" id="KW-0732">Signal</keyword>
<feature type="signal peptide" evidence="1">
    <location>
        <begin position="1"/>
        <end position="19"/>
    </location>
</feature>
<proteinExistence type="predicted"/>
<protein>
    <submittedName>
        <fullName evidence="2">PEP-CTERM sorting domain-containing protein</fullName>
    </submittedName>
</protein>
<evidence type="ECO:0000313" key="3">
    <source>
        <dbReference type="Proteomes" id="UP000501812"/>
    </source>
</evidence>
<evidence type="ECO:0000256" key="1">
    <source>
        <dbReference type="SAM" id="SignalP"/>
    </source>
</evidence>
<dbReference type="KEGG" id="luo:HHL09_10710"/>
<dbReference type="EMBL" id="CP051774">
    <property type="protein sequence ID" value="QJE96233.1"/>
    <property type="molecule type" value="Genomic_DNA"/>
</dbReference>
<organism evidence="2 3">
    <name type="scientific">Luteolibacter luteus</name>
    <dbReference type="NCBI Taxonomy" id="2728835"/>
    <lineage>
        <taxon>Bacteria</taxon>
        <taxon>Pseudomonadati</taxon>
        <taxon>Verrucomicrobiota</taxon>
        <taxon>Verrucomicrobiia</taxon>
        <taxon>Verrucomicrobiales</taxon>
        <taxon>Verrucomicrobiaceae</taxon>
        <taxon>Luteolibacter</taxon>
    </lineage>
</organism>
<sequence length="194" mass="20307">MKSFALLTAFAALSSPLSAAIIIAGDVGTPGAPCTLTITTDIVSEITADPINGITCLVFDNWVTADAAQDFASLAPELAFTVNDGPTVSLESMLADNWVDGPLPDMEAGDGYLYVWFGDTPLQTGDIFTIKAGTYTFNSVAGINPQIAQTFEGNFFIADETGTRIANIVDLSVPEPSAALLGAVGSLALLRRRR</sequence>
<accession>A0A858RJK1</accession>
<keyword evidence="3" id="KW-1185">Reference proteome</keyword>
<name>A0A858RJK1_9BACT</name>
<dbReference type="Proteomes" id="UP000501812">
    <property type="component" value="Chromosome"/>
</dbReference>
<dbReference type="AlphaFoldDB" id="A0A858RJK1"/>
<evidence type="ECO:0000313" key="2">
    <source>
        <dbReference type="EMBL" id="QJE96233.1"/>
    </source>
</evidence>